<feature type="transmembrane region" description="Helical" evidence="1">
    <location>
        <begin position="57"/>
        <end position="75"/>
    </location>
</feature>
<comment type="caution">
    <text evidence="3">The sequence shown here is derived from an EMBL/GenBank/DDBJ whole genome shotgun (WGS) entry which is preliminary data.</text>
</comment>
<dbReference type="PANTHER" id="PTHR34220">
    <property type="entry name" value="SENSOR HISTIDINE KINASE YPDA"/>
    <property type="match status" value="1"/>
</dbReference>
<organism evidence="3 4">
    <name type="scientific">Niastella caeni</name>
    <dbReference type="NCBI Taxonomy" id="2569763"/>
    <lineage>
        <taxon>Bacteria</taxon>
        <taxon>Pseudomonadati</taxon>
        <taxon>Bacteroidota</taxon>
        <taxon>Chitinophagia</taxon>
        <taxon>Chitinophagales</taxon>
        <taxon>Chitinophagaceae</taxon>
        <taxon>Niastella</taxon>
    </lineage>
</organism>
<dbReference type="EMBL" id="STFF01000004">
    <property type="protein sequence ID" value="THU38233.1"/>
    <property type="molecule type" value="Genomic_DNA"/>
</dbReference>
<evidence type="ECO:0000256" key="1">
    <source>
        <dbReference type="SAM" id="Phobius"/>
    </source>
</evidence>
<keyword evidence="1" id="KW-1133">Transmembrane helix</keyword>
<dbReference type="RefSeq" id="WP_136578189.1">
    <property type="nucleotide sequence ID" value="NZ_STFF01000004.1"/>
</dbReference>
<feature type="transmembrane region" description="Helical" evidence="1">
    <location>
        <begin position="29"/>
        <end position="45"/>
    </location>
</feature>
<keyword evidence="3" id="KW-0418">Kinase</keyword>
<keyword evidence="3" id="KW-0808">Transferase</keyword>
<proteinExistence type="predicted"/>
<dbReference type="AlphaFoldDB" id="A0A4S8HRZ6"/>
<dbReference type="Pfam" id="PF06580">
    <property type="entry name" value="His_kinase"/>
    <property type="match status" value="1"/>
</dbReference>
<keyword evidence="1" id="KW-0472">Membrane</keyword>
<evidence type="ECO:0000313" key="3">
    <source>
        <dbReference type="EMBL" id="THU38233.1"/>
    </source>
</evidence>
<feature type="transmembrane region" description="Helical" evidence="1">
    <location>
        <begin position="87"/>
        <end position="109"/>
    </location>
</feature>
<name>A0A4S8HRZ6_9BACT</name>
<dbReference type="GO" id="GO:0000155">
    <property type="term" value="F:phosphorelay sensor kinase activity"/>
    <property type="evidence" value="ECO:0007669"/>
    <property type="project" value="InterPro"/>
</dbReference>
<sequence length="355" mass="41659">MNKTLHRKTMVANWMIQLIISEKYRFQRHLLSIAFCIVVLYYSPADYVEPFETYNRLVIFFQIILLTYGNMYFFVPKFLFRKRYLSYGLFVLSGMILSFYVHEVFSFYFKPYLLPYEDDSISFFTFSFMIMMLIIASAAVKLFQQWISDARLIHDLDLAKTNAELEQLKNQINPHFLFNMLNNANVLIEDDPKKASQVLVKLSDLLRYQLYDSSRDKVLLTSEIHFLEDFLNLEKVRRDNFNFLISKEGELSGVQVPPLLFISFVENAVKHNNDSAKLSYVNLFFDVRPTELFFKCINSKPVVKAVNKSGGLGLANIKRRLDLLFPSSHDLKIEDNSETYCVTLTLKYQNELHNS</sequence>
<evidence type="ECO:0000313" key="4">
    <source>
        <dbReference type="Proteomes" id="UP000306918"/>
    </source>
</evidence>
<keyword evidence="1" id="KW-0812">Transmembrane</keyword>
<dbReference type="InterPro" id="IPR010559">
    <property type="entry name" value="Sig_transdc_His_kin_internal"/>
</dbReference>
<gene>
    <name evidence="3" type="ORF">FAM09_16270</name>
</gene>
<dbReference type="Proteomes" id="UP000306918">
    <property type="component" value="Unassembled WGS sequence"/>
</dbReference>
<dbReference type="InterPro" id="IPR050640">
    <property type="entry name" value="Bact_2-comp_sensor_kinase"/>
</dbReference>
<reference evidence="3 4" key="1">
    <citation type="submission" date="2019-04" db="EMBL/GenBank/DDBJ databases">
        <title>Niastella caeni sp. nov., isolated from activated sludge.</title>
        <authorList>
            <person name="Sheng M."/>
        </authorList>
    </citation>
    <scope>NUCLEOTIDE SEQUENCE [LARGE SCALE GENOMIC DNA]</scope>
    <source>
        <strain evidence="3 4">HX-2-15</strain>
    </source>
</reference>
<dbReference type="OrthoDB" id="9792992at2"/>
<protein>
    <submittedName>
        <fullName evidence="3">Histidine kinase</fullName>
    </submittedName>
</protein>
<evidence type="ECO:0000259" key="2">
    <source>
        <dbReference type="Pfam" id="PF06580"/>
    </source>
</evidence>
<feature type="transmembrane region" description="Helical" evidence="1">
    <location>
        <begin position="121"/>
        <end position="143"/>
    </location>
</feature>
<keyword evidence="4" id="KW-1185">Reference proteome</keyword>
<dbReference type="GO" id="GO:0016020">
    <property type="term" value="C:membrane"/>
    <property type="evidence" value="ECO:0007669"/>
    <property type="project" value="InterPro"/>
</dbReference>
<feature type="domain" description="Signal transduction histidine kinase internal region" evidence="2">
    <location>
        <begin position="163"/>
        <end position="239"/>
    </location>
</feature>
<accession>A0A4S8HRZ6</accession>
<dbReference type="PANTHER" id="PTHR34220:SF7">
    <property type="entry name" value="SENSOR HISTIDINE KINASE YPDA"/>
    <property type="match status" value="1"/>
</dbReference>